<accession>A0ABR8FH97</accession>
<evidence type="ECO:0000313" key="3">
    <source>
        <dbReference type="EMBL" id="MBD2569136.1"/>
    </source>
</evidence>
<evidence type="ECO:0000256" key="1">
    <source>
        <dbReference type="SAM" id="Coils"/>
    </source>
</evidence>
<gene>
    <name evidence="3" type="ORF">H6G59_14770</name>
</gene>
<keyword evidence="4" id="KW-1185">Reference proteome</keyword>
<proteinExistence type="predicted"/>
<name>A0ABR8FH97_9NOST</name>
<dbReference type="Proteomes" id="UP000640531">
    <property type="component" value="Unassembled WGS sequence"/>
</dbReference>
<organism evidence="3 4">
    <name type="scientific">Anabaena lutea FACHB-196</name>
    <dbReference type="NCBI Taxonomy" id="2692881"/>
    <lineage>
        <taxon>Bacteria</taxon>
        <taxon>Bacillati</taxon>
        <taxon>Cyanobacteriota</taxon>
        <taxon>Cyanophyceae</taxon>
        <taxon>Nostocales</taxon>
        <taxon>Nostocaceae</taxon>
        <taxon>Anabaena</taxon>
    </lineage>
</organism>
<dbReference type="PANTHER" id="PTHR43236">
    <property type="entry name" value="ANTITOXIN HIGA1"/>
    <property type="match status" value="1"/>
</dbReference>
<reference evidence="3 4" key="1">
    <citation type="journal article" date="2020" name="ISME J.">
        <title>Comparative genomics reveals insights into cyanobacterial evolution and habitat adaptation.</title>
        <authorList>
            <person name="Chen M.Y."/>
            <person name="Teng W.K."/>
            <person name="Zhao L."/>
            <person name="Hu C.X."/>
            <person name="Zhou Y.K."/>
            <person name="Han B.P."/>
            <person name="Song L.R."/>
            <person name="Shu W.S."/>
        </authorList>
    </citation>
    <scope>NUCLEOTIDE SEQUENCE [LARGE SCALE GENOMIC DNA]</scope>
    <source>
        <strain evidence="3 4">FACHB-196</strain>
    </source>
</reference>
<dbReference type="EMBL" id="JACJST010000013">
    <property type="protein sequence ID" value="MBD2569136.1"/>
    <property type="molecule type" value="Genomic_DNA"/>
</dbReference>
<feature type="coiled-coil region" evidence="1">
    <location>
        <begin position="11"/>
        <end position="41"/>
    </location>
</feature>
<keyword evidence="1" id="KW-0175">Coiled coil</keyword>
<dbReference type="Pfam" id="PF06114">
    <property type="entry name" value="Peptidase_M78"/>
    <property type="match status" value="1"/>
</dbReference>
<evidence type="ECO:0000259" key="2">
    <source>
        <dbReference type="Pfam" id="PF06114"/>
    </source>
</evidence>
<dbReference type="PANTHER" id="PTHR43236:SF1">
    <property type="entry name" value="BLL7220 PROTEIN"/>
    <property type="match status" value="1"/>
</dbReference>
<dbReference type="InterPro" id="IPR052345">
    <property type="entry name" value="Rad_response_metalloprotease"/>
</dbReference>
<dbReference type="Gene3D" id="1.10.10.2910">
    <property type="match status" value="1"/>
</dbReference>
<comment type="caution">
    <text evidence="3">The sequence shown here is derived from an EMBL/GenBank/DDBJ whole genome shotgun (WGS) entry which is preliminary data.</text>
</comment>
<sequence length="263" mass="30439">MRESPGIDSLVKARDEQIVRLQKENAELRNKVAKLQEILNLVKPYRFYSKDEIECIANDVLRRMQLLPQYTPKFPMDTTRVCDFLNLNICYERISPDDRGLIIAMILPLERTILINEDIPEVLGAFAESTIAHEIGHWLLHVKQNETEILLGQTEINIGIKEANNSFLCRSASEPLDNYTASSQLDKIEWQAQYFASCLLMPRHILIEIRKGRDLTNWKHLYVIKDELGVTISNLINRLQDLGWIYIPKGSKQIYPGKVESEF</sequence>
<feature type="domain" description="IrrE N-terminal-like" evidence="2">
    <location>
        <begin position="169"/>
        <end position="238"/>
    </location>
</feature>
<protein>
    <submittedName>
        <fullName evidence="3">ImmA/IrrE family metallo-endopeptidase</fullName>
    </submittedName>
</protein>
<dbReference type="InterPro" id="IPR010359">
    <property type="entry name" value="IrrE_HExxH"/>
</dbReference>
<evidence type="ECO:0000313" key="4">
    <source>
        <dbReference type="Proteomes" id="UP000640531"/>
    </source>
</evidence>